<dbReference type="InterPro" id="IPR001623">
    <property type="entry name" value="DnaJ_domain"/>
</dbReference>
<dbReference type="PROSITE" id="PS51379">
    <property type="entry name" value="4FE4S_FER_2"/>
    <property type="match status" value="1"/>
</dbReference>
<dbReference type="Pfam" id="PF00226">
    <property type="entry name" value="DnaJ"/>
    <property type="match status" value="1"/>
</dbReference>
<reference evidence="6" key="1">
    <citation type="submission" date="2021-01" db="EMBL/GenBank/DDBJ databases">
        <authorList>
            <person name="Corre E."/>
            <person name="Pelletier E."/>
            <person name="Niang G."/>
            <person name="Scheremetjew M."/>
            <person name="Finn R."/>
            <person name="Kale V."/>
            <person name="Holt S."/>
            <person name="Cochrane G."/>
            <person name="Meng A."/>
            <person name="Brown T."/>
            <person name="Cohen L."/>
        </authorList>
    </citation>
    <scope>NUCLEOTIDE SEQUENCE</scope>
    <source>
        <strain evidence="6">BC52</strain>
    </source>
</reference>
<evidence type="ECO:0000313" key="6">
    <source>
        <dbReference type="EMBL" id="CAD9651452.1"/>
    </source>
</evidence>
<keyword evidence="3" id="KW-0411">Iron-sulfur</keyword>
<dbReference type="Gene3D" id="1.10.287.110">
    <property type="entry name" value="DnaJ domain"/>
    <property type="match status" value="1"/>
</dbReference>
<dbReference type="GO" id="GO:0051536">
    <property type="term" value="F:iron-sulfur cluster binding"/>
    <property type="evidence" value="ECO:0007669"/>
    <property type="project" value="UniProtKB-KW"/>
</dbReference>
<sequence length="416" mass="47036">MMSPSIVAEFQSCKRRGRCCSKSSNCGGPLLAAFAVVGLSALSMFIVSSSVWRHTSASNLSRPLSYYAPAAAARFSRLSTRFNKLARDKISSRFLPYKDGTSLKTRVQNPKNGNTELRHNLGWRNDRRLHTSLRAFEQKSTDLVYSGAGSQYRVLNEEDMEEVGYATPADFYQLLGVDEKANKTEMKKAYRSIFRKCHPDVIGEEANEFCELVNIAYDILSDEKQRPIYDSELEAFKLIEGDQFDGRPKSQWGGCCNATENRAVFVDELTCIGCRMCNNVAPDTFGIEETWGRARVKTQWGNYEEDLADAIDSCPVDCIYWVQRRQLPLLEYIMGICNRVSVAAMMNGAAARDSPFARAETFLKTRKSAKVDSSLNLETNMIHNEKLQAAIARAWLQLPVNVRDTLWPQYSQFQDF</sequence>
<organism evidence="6">
    <name type="scientific">Norrisiella sphaerica</name>
    <dbReference type="NCBI Taxonomy" id="552664"/>
    <lineage>
        <taxon>Eukaryota</taxon>
        <taxon>Sar</taxon>
        <taxon>Rhizaria</taxon>
        <taxon>Cercozoa</taxon>
        <taxon>Chlorarachniophyceae</taxon>
        <taxon>Norrisiella</taxon>
    </lineage>
</organism>
<feature type="domain" description="J" evidence="4">
    <location>
        <begin position="170"/>
        <end position="233"/>
    </location>
</feature>
<evidence type="ECO:0000259" key="5">
    <source>
        <dbReference type="PROSITE" id="PS51379"/>
    </source>
</evidence>
<dbReference type="SUPFAM" id="SSF54862">
    <property type="entry name" value="4Fe-4S ferredoxins"/>
    <property type="match status" value="1"/>
</dbReference>
<name>A0A7S2VVF7_9EUKA</name>
<gene>
    <name evidence="6" type="ORF">NSPH01132_LOCUS1117</name>
</gene>
<accession>A0A7S2VVF7</accession>
<evidence type="ECO:0000256" key="3">
    <source>
        <dbReference type="ARBA" id="ARBA00023014"/>
    </source>
</evidence>
<dbReference type="PRINTS" id="PR00352">
    <property type="entry name" value="3FE4SFRDOXIN"/>
</dbReference>
<dbReference type="Gene3D" id="3.30.70.20">
    <property type="match status" value="1"/>
</dbReference>
<dbReference type="AlphaFoldDB" id="A0A7S2VVF7"/>
<protein>
    <recommendedName>
        <fullName evidence="7">J domain-containing protein</fullName>
    </recommendedName>
</protein>
<feature type="domain" description="4Fe-4S ferredoxin-type" evidence="5">
    <location>
        <begin position="262"/>
        <end position="290"/>
    </location>
</feature>
<dbReference type="InterPro" id="IPR017896">
    <property type="entry name" value="4Fe4S_Fe-S-bd"/>
</dbReference>
<proteinExistence type="predicted"/>
<dbReference type="SUPFAM" id="SSF46565">
    <property type="entry name" value="Chaperone J-domain"/>
    <property type="match status" value="1"/>
</dbReference>
<dbReference type="PROSITE" id="PS50076">
    <property type="entry name" value="DNAJ_2"/>
    <property type="match status" value="1"/>
</dbReference>
<dbReference type="InterPro" id="IPR036869">
    <property type="entry name" value="J_dom_sf"/>
</dbReference>
<evidence type="ECO:0000256" key="2">
    <source>
        <dbReference type="ARBA" id="ARBA00023004"/>
    </source>
</evidence>
<dbReference type="EMBL" id="HBHC01001864">
    <property type="protein sequence ID" value="CAD9651452.1"/>
    <property type="molecule type" value="Transcribed_RNA"/>
</dbReference>
<dbReference type="GO" id="GO:0009055">
    <property type="term" value="F:electron transfer activity"/>
    <property type="evidence" value="ECO:0007669"/>
    <property type="project" value="InterPro"/>
</dbReference>
<dbReference type="InterPro" id="IPR001080">
    <property type="entry name" value="3Fe4S_ferredoxin"/>
</dbReference>
<evidence type="ECO:0008006" key="7">
    <source>
        <dbReference type="Google" id="ProtNLM"/>
    </source>
</evidence>
<keyword evidence="2" id="KW-0408">Iron</keyword>
<dbReference type="Pfam" id="PF13370">
    <property type="entry name" value="Fer4_13"/>
    <property type="match status" value="1"/>
</dbReference>
<dbReference type="PRINTS" id="PR00625">
    <property type="entry name" value="JDOMAIN"/>
</dbReference>
<dbReference type="SMART" id="SM00271">
    <property type="entry name" value="DnaJ"/>
    <property type="match status" value="1"/>
</dbReference>
<dbReference type="PANTHER" id="PTHR45295">
    <property type="entry name" value="CHAPERONE PROTEIN DNAJ C76, CHLOROPLASTIC"/>
    <property type="match status" value="1"/>
</dbReference>
<evidence type="ECO:0000259" key="4">
    <source>
        <dbReference type="PROSITE" id="PS50076"/>
    </source>
</evidence>
<dbReference type="CDD" id="cd06257">
    <property type="entry name" value="DnaJ"/>
    <property type="match status" value="1"/>
</dbReference>
<evidence type="ECO:0000256" key="1">
    <source>
        <dbReference type="ARBA" id="ARBA00022723"/>
    </source>
</evidence>
<keyword evidence="1" id="KW-0479">Metal-binding</keyword>
<dbReference type="GO" id="GO:0005506">
    <property type="term" value="F:iron ion binding"/>
    <property type="evidence" value="ECO:0007669"/>
    <property type="project" value="InterPro"/>
</dbReference>
<dbReference type="PANTHER" id="PTHR45295:SF1">
    <property type="entry name" value="CHAPERONE PROTEIN DNAJ C76, CHLOROPLASTIC"/>
    <property type="match status" value="1"/>
</dbReference>